<dbReference type="SUPFAM" id="SSF52799">
    <property type="entry name" value="(Phosphotyrosine protein) phosphatases II"/>
    <property type="match status" value="1"/>
</dbReference>
<dbReference type="EC" id="4.2.1.46" evidence="3"/>
<evidence type="ECO:0000313" key="3">
    <source>
        <dbReference type="EMBL" id="VBA50358.1"/>
    </source>
</evidence>
<keyword evidence="3" id="KW-0456">Lyase</keyword>
<evidence type="ECO:0000256" key="1">
    <source>
        <dbReference type="ARBA" id="ARBA00007637"/>
    </source>
</evidence>
<feature type="domain" description="NAD-dependent epimerase/dehydratase" evidence="2">
    <location>
        <begin position="127"/>
        <end position="339"/>
    </location>
</feature>
<dbReference type="AlphaFoldDB" id="A0A498QR62"/>
<keyword evidence="4" id="KW-1185">Reference proteome</keyword>
<dbReference type="SUPFAM" id="SSF51735">
    <property type="entry name" value="NAD(P)-binding Rossmann-fold domains"/>
    <property type="match status" value="1"/>
</dbReference>
<name>A0A498QR62_9MYCO</name>
<reference evidence="3 4" key="1">
    <citation type="submission" date="2018-09" db="EMBL/GenBank/DDBJ databases">
        <authorList>
            <person name="Tagini F."/>
        </authorList>
    </citation>
    <scope>NUCLEOTIDE SEQUENCE [LARGE SCALE GENOMIC DNA]</scope>
    <source>
        <strain evidence="3 4">MK142</strain>
    </source>
</reference>
<dbReference type="Gene3D" id="3.40.50.720">
    <property type="entry name" value="NAD(P)-binding Rossmann-like Domain"/>
    <property type="match status" value="1"/>
</dbReference>
<dbReference type="PANTHER" id="PTHR43000">
    <property type="entry name" value="DTDP-D-GLUCOSE 4,6-DEHYDRATASE-RELATED"/>
    <property type="match status" value="1"/>
</dbReference>
<dbReference type="GO" id="GO:0008460">
    <property type="term" value="F:dTDP-glucose 4,6-dehydratase activity"/>
    <property type="evidence" value="ECO:0007669"/>
    <property type="project" value="UniProtKB-EC"/>
</dbReference>
<proteinExistence type="inferred from homology"/>
<accession>A0A498QR62</accession>
<dbReference type="InterPro" id="IPR029021">
    <property type="entry name" value="Prot-tyrosine_phosphatase-like"/>
</dbReference>
<dbReference type="InterPro" id="IPR036291">
    <property type="entry name" value="NAD(P)-bd_dom_sf"/>
</dbReference>
<dbReference type="EMBL" id="UPHU01000001">
    <property type="protein sequence ID" value="VBA50358.1"/>
    <property type="molecule type" value="Genomic_DNA"/>
</dbReference>
<dbReference type="InterPro" id="IPR001509">
    <property type="entry name" value="Epimerase_deHydtase"/>
</dbReference>
<protein>
    <submittedName>
        <fullName evidence="3">dTDP-glucose 4,6-dehydratase</fullName>
        <ecNumber evidence="3">4.2.1.46</ecNumber>
    </submittedName>
</protein>
<evidence type="ECO:0000313" key="4">
    <source>
        <dbReference type="Proteomes" id="UP000268285"/>
    </source>
</evidence>
<dbReference type="RefSeq" id="WP_063467771.1">
    <property type="nucleotide sequence ID" value="NZ_UPHN01000068.1"/>
</dbReference>
<sequence length="417" mass="45500">MIRWIVEGRLGTAPGDSIARDRPFHVVDTRTMVDKRGNSADDLLDKIREGVAELEGGGSVVVVCDFGVSRSNTIAAGILAEWRGLDFDAAVAQVIATTGEHAVKLEMVDSLRAALRKSPTPMRQDGILITGSSGFLGAALRDRLADSHRVVAPDRTTVDLLGPVVHFDRYCRDNEIGKIVHLAYPRIYTNNDAMGHSLTMLRGVLDVCKSLGIHLVLPSGAVVFSAYRSSSMIADVNTTMRPRGVYGETKFLEEVLVENARANGEVSSTIVRISPTFGPQSLRPRLIWFAHRRLKEGRPIVTHRYRNGLPSLQLLYIDDAIEGLASIIEKKGNAPIYHLGGSSSHEPREIINEMAEILGCHAAIDETSIDDDIANVFLDWSATETELDWRPTTTLSDGLRRTLASAASPDIQSGKGE</sequence>
<dbReference type="CDD" id="cd08946">
    <property type="entry name" value="SDR_e"/>
    <property type="match status" value="1"/>
</dbReference>
<comment type="similarity">
    <text evidence="1">Belongs to the NAD(P)-dependent epimerase/dehydratase family.</text>
</comment>
<evidence type="ECO:0000259" key="2">
    <source>
        <dbReference type="Pfam" id="PF01370"/>
    </source>
</evidence>
<dbReference type="Proteomes" id="UP000268285">
    <property type="component" value="Unassembled WGS sequence"/>
</dbReference>
<dbReference type="Gene3D" id="3.90.190.10">
    <property type="entry name" value="Protein tyrosine phosphatase superfamily"/>
    <property type="match status" value="1"/>
</dbReference>
<dbReference type="Pfam" id="PF01370">
    <property type="entry name" value="Epimerase"/>
    <property type="match status" value="1"/>
</dbReference>
<organism evidence="3 4">
    <name type="scientific">Mycobacterium pseudokansasii</name>
    <dbReference type="NCBI Taxonomy" id="2341080"/>
    <lineage>
        <taxon>Bacteria</taxon>
        <taxon>Bacillati</taxon>
        <taxon>Actinomycetota</taxon>
        <taxon>Actinomycetes</taxon>
        <taxon>Mycobacteriales</taxon>
        <taxon>Mycobacteriaceae</taxon>
        <taxon>Mycobacterium</taxon>
    </lineage>
</organism>
<gene>
    <name evidence="3" type="primary">rfbB</name>
    <name evidence="3" type="ORF">LAUMK142_02548</name>
</gene>